<name>A0A0K0FUQ4_STRVS</name>
<dbReference type="SUPFAM" id="SSF53098">
    <property type="entry name" value="Ribonuclease H-like"/>
    <property type="match status" value="1"/>
</dbReference>
<evidence type="ECO:0000259" key="1">
    <source>
        <dbReference type="Pfam" id="PF01612"/>
    </source>
</evidence>
<dbReference type="Pfam" id="PF01612">
    <property type="entry name" value="DNA_pol_A_exo1"/>
    <property type="match status" value="2"/>
</dbReference>
<dbReference type="STRING" id="75913.A0A0K0FUQ4"/>
<dbReference type="InterPro" id="IPR002562">
    <property type="entry name" value="3'-5'_exonuclease_dom"/>
</dbReference>
<reference evidence="2" key="1">
    <citation type="submission" date="2014-07" db="EMBL/GenBank/DDBJ databases">
        <authorList>
            <person name="Martin A.A"/>
            <person name="De Silva N."/>
        </authorList>
    </citation>
    <scope>NUCLEOTIDE SEQUENCE</scope>
</reference>
<dbReference type="GO" id="GO:0006139">
    <property type="term" value="P:nucleobase-containing compound metabolic process"/>
    <property type="evidence" value="ECO:0007669"/>
    <property type="project" value="InterPro"/>
</dbReference>
<sequence>MVEEVFNDSNWLENFRKIEHNKVNEKKYGSSFAISVFGKCTSSEDFLNQIHHKLTVLIKNRGQNVLRDKVDDSKRNSSINSSIEATSLKILIILIKHYIRHAVSEMEQCKNVKGVPPEQRGFKISDKEHVLIINEILSFSGKNGFLITKYYVEQFPYLLSRIDSFFDNLVELTENANVHGGILNYIFLTKSFRKFITDVKLIEKYFLISPIDAEILKAVVNKNFKERDNEIIEMFRRIKRCIADVEFWYYHFEGIFKTKPTKECHSDFLINIEKFVKHYKRSSPLRGPLPLKNAVGYLYYTIKKRYVQKNINDNEMNDVAFTVISQHPHIKHKFLFELQKYKDTKAWNMWKRLYVPKCSFPVSFPFSEDNTMKSFKDDNLFLTLPENVNVLLCSSSAEINDVINTIYEADKGGFCVVGFDCEWSHIQHPQLVSLIQISLNNTCFLIDTIFGCKESIKKLLEALFGLNNLMITGLQPQNDLKVLLKEYMDIEALYNPKHVFCLSSLIIEINKHKSNKYDNENSDPSVAGNFDFFSSNWRDEVANLKNISGDSKEKTSEDNKVLASNDVNNEILEPQESDTEIEKGTLDYCSGTNDVETKPDKCSKKTKKKKDKQLTDIKKFEKYILGLGLSKLCKFFFGKELDKREQNSVWNRRPLRNEQIHYAALDAEVGCMIFKKLASFCQILEINIEKITRELPSTVESRHKLLELYEQA</sequence>
<feature type="domain" description="3'-5' exonuclease" evidence="1">
    <location>
        <begin position="396"/>
        <end position="488"/>
    </location>
</feature>
<dbReference type="InterPro" id="IPR036397">
    <property type="entry name" value="RNaseH_sf"/>
</dbReference>
<evidence type="ECO:0000313" key="2">
    <source>
        <dbReference type="Proteomes" id="UP000035680"/>
    </source>
</evidence>
<accession>A0A0K0FUQ4</accession>
<proteinExistence type="predicted"/>
<dbReference type="GO" id="GO:0008408">
    <property type="term" value="F:3'-5' exonuclease activity"/>
    <property type="evidence" value="ECO:0007669"/>
    <property type="project" value="InterPro"/>
</dbReference>
<reference evidence="3" key="2">
    <citation type="submission" date="2015-08" db="UniProtKB">
        <authorList>
            <consortium name="WormBaseParasite"/>
        </authorList>
    </citation>
    <scope>IDENTIFICATION</scope>
</reference>
<feature type="domain" description="3'-5' exonuclease" evidence="1">
    <location>
        <begin position="621"/>
        <end position="678"/>
    </location>
</feature>
<evidence type="ECO:0000313" key="3">
    <source>
        <dbReference type="WBParaSite" id="SVE_1606700.1"/>
    </source>
</evidence>
<dbReference type="Proteomes" id="UP000035680">
    <property type="component" value="Unassembled WGS sequence"/>
</dbReference>
<dbReference type="InterPro" id="IPR052408">
    <property type="entry name" value="Exonuclease_MUT-7-like"/>
</dbReference>
<dbReference type="Gene3D" id="3.30.420.10">
    <property type="entry name" value="Ribonuclease H-like superfamily/Ribonuclease H"/>
    <property type="match status" value="1"/>
</dbReference>
<keyword evidence="2" id="KW-1185">Reference proteome</keyword>
<dbReference type="AlphaFoldDB" id="A0A0K0FUQ4"/>
<dbReference type="WBParaSite" id="SVE_1606700.1">
    <property type="protein sequence ID" value="SVE_1606700.1"/>
    <property type="gene ID" value="SVE_1606700"/>
</dbReference>
<dbReference type="PANTHER" id="PTHR47765:SF3">
    <property type="entry name" value="3'-5' EXONUCLEASE DOMAIN-CONTAINING PROTEIN"/>
    <property type="match status" value="1"/>
</dbReference>
<dbReference type="PANTHER" id="PTHR47765">
    <property type="entry name" value="3'-5' EXONUCLEASE DOMAIN-CONTAINING PROTEIN"/>
    <property type="match status" value="1"/>
</dbReference>
<protein>
    <submittedName>
        <fullName evidence="3">3'-5' exonuclease domain-containing protein</fullName>
    </submittedName>
</protein>
<dbReference type="GO" id="GO:0003676">
    <property type="term" value="F:nucleic acid binding"/>
    <property type="evidence" value="ECO:0007669"/>
    <property type="project" value="InterPro"/>
</dbReference>
<dbReference type="InterPro" id="IPR012337">
    <property type="entry name" value="RNaseH-like_sf"/>
</dbReference>
<organism evidence="2 3">
    <name type="scientific">Strongyloides venezuelensis</name>
    <name type="common">Threadworm</name>
    <dbReference type="NCBI Taxonomy" id="75913"/>
    <lineage>
        <taxon>Eukaryota</taxon>
        <taxon>Metazoa</taxon>
        <taxon>Ecdysozoa</taxon>
        <taxon>Nematoda</taxon>
        <taxon>Chromadorea</taxon>
        <taxon>Rhabditida</taxon>
        <taxon>Tylenchina</taxon>
        <taxon>Panagrolaimomorpha</taxon>
        <taxon>Strongyloidoidea</taxon>
        <taxon>Strongyloididae</taxon>
        <taxon>Strongyloides</taxon>
    </lineage>
</organism>